<keyword evidence="2" id="KW-1133">Transmembrane helix</keyword>
<keyword evidence="2" id="KW-0472">Membrane</keyword>
<dbReference type="Proteomes" id="UP001175227">
    <property type="component" value="Unassembled WGS sequence"/>
</dbReference>
<comment type="caution">
    <text evidence="3">The sequence shown here is derived from an EMBL/GenBank/DDBJ whole genome shotgun (WGS) entry which is preliminary data.</text>
</comment>
<dbReference type="AlphaFoldDB" id="A0AA39T8U9"/>
<feature type="transmembrane region" description="Helical" evidence="2">
    <location>
        <begin position="7"/>
        <end position="32"/>
    </location>
</feature>
<evidence type="ECO:0000313" key="3">
    <source>
        <dbReference type="EMBL" id="KAK0472196.1"/>
    </source>
</evidence>
<reference evidence="3" key="1">
    <citation type="submission" date="2023-06" db="EMBL/GenBank/DDBJ databases">
        <authorList>
            <consortium name="Lawrence Berkeley National Laboratory"/>
            <person name="Ahrendt S."/>
            <person name="Sahu N."/>
            <person name="Indic B."/>
            <person name="Wong-Bajracharya J."/>
            <person name="Merenyi Z."/>
            <person name="Ke H.-M."/>
            <person name="Monk M."/>
            <person name="Kocsube S."/>
            <person name="Drula E."/>
            <person name="Lipzen A."/>
            <person name="Balint B."/>
            <person name="Henrissat B."/>
            <person name="Andreopoulos B."/>
            <person name="Martin F.M."/>
            <person name="Harder C.B."/>
            <person name="Rigling D."/>
            <person name="Ford K.L."/>
            <person name="Foster G.D."/>
            <person name="Pangilinan J."/>
            <person name="Papanicolaou A."/>
            <person name="Barry K."/>
            <person name="LaButti K."/>
            <person name="Viragh M."/>
            <person name="Koriabine M."/>
            <person name="Yan M."/>
            <person name="Riley R."/>
            <person name="Champramary S."/>
            <person name="Plett K.L."/>
            <person name="Tsai I.J."/>
            <person name="Slot J."/>
            <person name="Sipos G."/>
            <person name="Plett J."/>
            <person name="Nagy L.G."/>
            <person name="Grigoriev I.V."/>
        </authorList>
    </citation>
    <scope>NUCLEOTIDE SEQUENCE</scope>
    <source>
        <strain evidence="3">ICMP 16352</strain>
    </source>
</reference>
<feature type="region of interest" description="Disordered" evidence="1">
    <location>
        <begin position="73"/>
        <end position="108"/>
    </location>
</feature>
<evidence type="ECO:0000256" key="2">
    <source>
        <dbReference type="SAM" id="Phobius"/>
    </source>
</evidence>
<proteinExistence type="predicted"/>
<gene>
    <name evidence="3" type="ORF">IW261DRAFT_1571209</name>
</gene>
<accession>A0AA39T8U9</accession>
<name>A0AA39T8U9_9AGAR</name>
<feature type="compositionally biased region" description="Polar residues" evidence="1">
    <location>
        <begin position="73"/>
        <end position="85"/>
    </location>
</feature>
<organism evidence="3 4">
    <name type="scientific">Armillaria novae-zelandiae</name>
    <dbReference type="NCBI Taxonomy" id="153914"/>
    <lineage>
        <taxon>Eukaryota</taxon>
        <taxon>Fungi</taxon>
        <taxon>Dikarya</taxon>
        <taxon>Basidiomycota</taxon>
        <taxon>Agaricomycotina</taxon>
        <taxon>Agaricomycetes</taxon>
        <taxon>Agaricomycetidae</taxon>
        <taxon>Agaricales</taxon>
        <taxon>Marasmiineae</taxon>
        <taxon>Physalacriaceae</taxon>
        <taxon>Armillaria</taxon>
    </lineage>
</organism>
<feature type="compositionally biased region" description="Basic and acidic residues" evidence="1">
    <location>
        <begin position="86"/>
        <end position="98"/>
    </location>
</feature>
<evidence type="ECO:0000256" key="1">
    <source>
        <dbReference type="SAM" id="MobiDB-lite"/>
    </source>
</evidence>
<keyword evidence="2" id="KW-0812">Transmembrane</keyword>
<keyword evidence="4" id="KW-1185">Reference proteome</keyword>
<dbReference type="EMBL" id="JAUEPR010000043">
    <property type="protein sequence ID" value="KAK0472196.1"/>
    <property type="molecule type" value="Genomic_DNA"/>
</dbReference>
<protein>
    <submittedName>
        <fullName evidence="3">Uncharacterized protein</fullName>
    </submittedName>
</protein>
<sequence length="108" mass="11916">MLVFSARLVIVGILSSVMINFAGIAMLGTFIGLKSDDLYLETLFTILTVVNLVTLPISTHKRIARFLSLPEKTSFTEQDTSTSSKFSDDEKSDLKHPSDISLNTYNPS</sequence>
<evidence type="ECO:0000313" key="4">
    <source>
        <dbReference type="Proteomes" id="UP001175227"/>
    </source>
</evidence>
<feature type="transmembrane region" description="Helical" evidence="2">
    <location>
        <begin position="38"/>
        <end position="57"/>
    </location>
</feature>